<keyword evidence="6" id="KW-1185">Reference proteome</keyword>
<evidence type="ECO:0000256" key="1">
    <source>
        <dbReference type="ARBA" id="ARBA00006643"/>
    </source>
</evidence>
<evidence type="ECO:0000256" key="2">
    <source>
        <dbReference type="ARBA" id="ARBA00022737"/>
    </source>
</evidence>
<dbReference type="InterPro" id="IPR011990">
    <property type="entry name" value="TPR-like_helical_dom_sf"/>
</dbReference>
<evidence type="ECO:0000259" key="4">
    <source>
        <dbReference type="Pfam" id="PF14432"/>
    </source>
</evidence>
<feature type="repeat" description="PPR" evidence="3">
    <location>
        <begin position="129"/>
        <end position="163"/>
    </location>
</feature>
<name>A0ABD3SL53_9LAMI</name>
<reference evidence="5 6" key="1">
    <citation type="submission" date="2024-12" db="EMBL/GenBank/DDBJ databases">
        <title>The unique morphological basis and parallel evolutionary history of personate flowers in Penstemon.</title>
        <authorList>
            <person name="Depatie T.H."/>
            <person name="Wessinger C.A."/>
        </authorList>
    </citation>
    <scope>NUCLEOTIDE SEQUENCE [LARGE SCALE GENOMIC DNA]</scope>
    <source>
        <strain evidence="5">WTNN_2</strain>
        <tissue evidence="5">Leaf</tissue>
    </source>
</reference>
<keyword evidence="2" id="KW-0677">Repeat</keyword>
<dbReference type="PANTHER" id="PTHR47926:SF388">
    <property type="entry name" value="DYW DOMAIN-CONTAINING PROTEIN"/>
    <property type="match status" value="1"/>
</dbReference>
<protein>
    <recommendedName>
        <fullName evidence="4">DYW domain-containing protein</fullName>
    </recommendedName>
</protein>
<comment type="similarity">
    <text evidence="1">Belongs to the PPR family. PCMP-H subfamily.</text>
</comment>
<dbReference type="PROSITE" id="PS51375">
    <property type="entry name" value="PPR"/>
    <property type="match status" value="1"/>
</dbReference>
<dbReference type="Proteomes" id="UP001634393">
    <property type="component" value="Unassembled WGS sequence"/>
</dbReference>
<proteinExistence type="inferred from homology"/>
<comment type="caution">
    <text evidence="5">The sequence shown here is derived from an EMBL/GenBank/DDBJ whole genome shotgun (WGS) entry which is preliminary data.</text>
</comment>
<dbReference type="EMBL" id="JBJXBP010000006">
    <property type="protein sequence ID" value="KAL3825070.1"/>
    <property type="molecule type" value="Genomic_DNA"/>
</dbReference>
<evidence type="ECO:0000256" key="3">
    <source>
        <dbReference type="PROSITE-ProRule" id="PRU00708"/>
    </source>
</evidence>
<feature type="domain" description="DYW" evidence="4">
    <location>
        <begin position="344"/>
        <end position="422"/>
    </location>
</feature>
<dbReference type="Gene3D" id="1.25.40.10">
    <property type="entry name" value="Tetratricopeptide repeat domain"/>
    <property type="match status" value="2"/>
</dbReference>
<dbReference type="Pfam" id="PF14432">
    <property type="entry name" value="DYW_deaminase"/>
    <property type="match status" value="1"/>
</dbReference>
<gene>
    <name evidence="5" type="ORF">ACJIZ3_021099</name>
</gene>
<organism evidence="5 6">
    <name type="scientific">Penstemon smallii</name>
    <dbReference type="NCBI Taxonomy" id="265156"/>
    <lineage>
        <taxon>Eukaryota</taxon>
        <taxon>Viridiplantae</taxon>
        <taxon>Streptophyta</taxon>
        <taxon>Embryophyta</taxon>
        <taxon>Tracheophyta</taxon>
        <taxon>Spermatophyta</taxon>
        <taxon>Magnoliopsida</taxon>
        <taxon>eudicotyledons</taxon>
        <taxon>Gunneridae</taxon>
        <taxon>Pentapetalae</taxon>
        <taxon>asterids</taxon>
        <taxon>lamiids</taxon>
        <taxon>Lamiales</taxon>
        <taxon>Plantaginaceae</taxon>
        <taxon>Cheloneae</taxon>
        <taxon>Penstemon</taxon>
    </lineage>
</organism>
<sequence>MYTRRGGLVTYNFLRPILKLCISRTPDFLYSINAPGSIRNLAIATERSDVYNTFDGNVAENHSRYNNLNQKDRFYGRDSGGLEQNFDGERAINLPRYLALMKACGENEALEAAKSVHAHLLTSMGNYIDVRTYNKILEMYSKCGSMEHALAVFNQMPKCNITSWDIMIFWLAKNGLGEDSVELFEEFKKSGLKPDGRMFIGVFSACGALCDTIEGMLHFKSMVEDYGIVPSMEHYVSIVDMLGSAGCLDEALEFIEMMPIEPGSRIHGNLELGDRCTELVEHLDASRLNEQSRKGLIPKNASGLEKEKVKKKLYRSISHPDNERIYTLVKGLKEQMKDVGYVPETKFEEALLAHSERLAAAQGFLTSAARAPIRIISNFRVCGDCHNAFKIISKIVGRQIIARDSGRFHHFENGSCSCNDYW</sequence>
<dbReference type="Pfam" id="PF01535">
    <property type="entry name" value="PPR"/>
    <property type="match status" value="3"/>
</dbReference>
<evidence type="ECO:0000313" key="5">
    <source>
        <dbReference type="EMBL" id="KAL3825070.1"/>
    </source>
</evidence>
<dbReference type="InterPro" id="IPR032867">
    <property type="entry name" value="DYW_dom"/>
</dbReference>
<dbReference type="NCBIfam" id="TIGR00756">
    <property type="entry name" value="PPR"/>
    <property type="match status" value="2"/>
</dbReference>
<evidence type="ECO:0000313" key="6">
    <source>
        <dbReference type="Proteomes" id="UP001634393"/>
    </source>
</evidence>
<dbReference type="InterPro" id="IPR046960">
    <property type="entry name" value="PPR_At4g14850-like_plant"/>
</dbReference>
<dbReference type="PANTHER" id="PTHR47926">
    <property type="entry name" value="PENTATRICOPEPTIDE REPEAT-CONTAINING PROTEIN"/>
    <property type="match status" value="1"/>
</dbReference>
<accession>A0ABD3SL53</accession>
<dbReference type="InterPro" id="IPR002885">
    <property type="entry name" value="PPR_rpt"/>
</dbReference>
<dbReference type="AlphaFoldDB" id="A0ABD3SL53"/>